<protein>
    <recommendedName>
        <fullName evidence="3">Winged helix-turn-helix domain-containing protein</fullName>
    </recommendedName>
</protein>
<organism evidence="1 2">
    <name type="scientific">Burkholderia cenocepacia</name>
    <dbReference type="NCBI Taxonomy" id="95486"/>
    <lineage>
        <taxon>Bacteria</taxon>
        <taxon>Pseudomonadati</taxon>
        <taxon>Pseudomonadota</taxon>
        <taxon>Betaproteobacteria</taxon>
        <taxon>Burkholderiales</taxon>
        <taxon>Burkholderiaceae</taxon>
        <taxon>Burkholderia</taxon>
        <taxon>Burkholderia cepacia complex</taxon>
    </lineage>
</organism>
<dbReference type="AlphaFoldDB" id="A0AAW4TIY9"/>
<evidence type="ECO:0000313" key="2">
    <source>
        <dbReference type="Proteomes" id="UP001199070"/>
    </source>
</evidence>
<sequence length="190" mass="20643">MMKSKKEQISRRLQIVELIKLHPGITSAEIARKLNLENSTKVSAAVWPSVKAGRVLVERIVRDGTTMNAHYLADDVPPDAVERVQQKIVDAKNVIPIAKSDDARTSVFDTKRPKPKRKPRVAKANPVAPHATMPLSKIGAAGFACAVTNDGSLVLMREGTIQFALSSIEATTLQSYLVKRAAASLFASMT</sequence>
<evidence type="ECO:0008006" key="3">
    <source>
        <dbReference type="Google" id="ProtNLM"/>
    </source>
</evidence>
<dbReference type="RefSeq" id="WP_226135125.1">
    <property type="nucleotide sequence ID" value="NZ_JAIZTC010000008.1"/>
</dbReference>
<gene>
    <name evidence="1" type="ORF">LGN22_26710</name>
</gene>
<proteinExistence type="predicted"/>
<dbReference type="Proteomes" id="UP001199070">
    <property type="component" value="Unassembled WGS sequence"/>
</dbReference>
<dbReference type="EMBL" id="JAIZTC010000008">
    <property type="protein sequence ID" value="MCA8382501.1"/>
    <property type="molecule type" value="Genomic_DNA"/>
</dbReference>
<evidence type="ECO:0000313" key="1">
    <source>
        <dbReference type="EMBL" id="MCA8382501.1"/>
    </source>
</evidence>
<name>A0AAW4TIY9_9BURK</name>
<comment type="caution">
    <text evidence="1">The sequence shown here is derived from an EMBL/GenBank/DDBJ whole genome shotgun (WGS) entry which is preliminary data.</text>
</comment>
<reference evidence="1" key="1">
    <citation type="submission" date="2023-08" db="EMBL/GenBank/DDBJ databases">
        <title>A collection of bacterial strains from the Burkholderia cepacia Research Laboratory and Repository.</title>
        <authorList>
            <person name="Lipuma J."/>
            <person name="Spilker T."/>
        </authorList>
    </citation>
    <scope>NUCLEOTIDE SEQUENCE</scope>
    <source>
        <strain evidence="1">AU0862</strain>
    </source>
</reference>
<accession>A0AAW4TIY9</accession>